<accession>A0A6A2XC55</accession>
<dbReference type="Proteomes" id="UP000436088">
    <property type="component" value="Unassembled WGS sequence"/>
</dbReference>
<dbReference type="GO" id="GO:0009451">
    <property type="term" value="P:RNA modification"/>
    <property type="evidence" value="ECO:0007669"/>
    <property type="project" value="InterPro"/>
</dbReference>
<protein>
    <recommendedName>
        <fullName evidence="3">Pentatricopeptide repeat-containing protein</fullName>
    </recommendedName>
</protein>
<name>A0A6A2XC55_HIBSY</name>
<dbReference type="GO" id="GO:0003723">
    <property type="term" value="F:RNA binding"/>
    <property type="evidence" value="ECO:0007669"/>
    <property type="project" value="InterPro"/>
</dbReference>
<gene>
    <name evidence="1" type="ORF">F3Y22_tig00111834pilonHSYRG00280</name>
</gene>
<dbReference type="Gene3D" id="1.25.40.10">
    <property type="entry name" value="Tetratricopeptide repeat domain"/>
    <property type="match status" value="1"/>
</dbReference>
<dbReference type="InterPro" id="IPR011990">
    <property type="entry name" value="TPR-like_helical_dom_sf"/>
</dbReference>
<organism evidence="1 2">
    <name type="scientific">Hibiscus syriacus</name>
    <name type="common">Rose of Sharon</name>
    <dbReference type="NCBI Taxonomy" id="106335"/>
    <lineage>
        <taxon>Eukaryota</taxon>
        <taxon>Viridiplantae</taxon>
        <taxon>Streptophyta</taxon>
        <taxon>Embryophyta</taxon>
        <taxon>Tracheophyta</taxon>
        <taxon>Spermatophyta</taxon>
        <taxon>Magnoliopsida</taxon>
        <taxon>eudicotyledons</taxon>
        <taxon>Gunneridae</taxon>
        <taxon>Pentapetalae</taxon>
        <taxon>rosids</taxon>
        <taxon>malvids</taxon>
        <taxon>Malvales</taxon>
        <taxon>Malvaceae</taxon>
        <taxon>Malvoideae</taxon>
        <taxon>Hibiscus</taxon>
    </lineage>
</organism>
<sequence length="154" mass="16958">MRRNVLNDLLHNGISLVNRVGDGNQLGKRCHDLVIKIGLDKNIFVCNGLLSVYANCGIMRDVQYFWDIDEPNEVTFTSMMGGLGSIDGVFEALGMCRVMCRKRFRIDFVSLSAVLTVCTKGGEYGESGCYEDSDRLTCNAVLGEQVHGLAIKLG</sequence>
<evidence type="ECO:0000313" key="2">
    <source>
        <dbReference type="Proteomes" id="UP000436088"/>
    </source>
</evidence>
<dbReference type="AlphaFoldDB" id="A0A6A2XC55"/>
<dbReference type="PANTHER" id="PTHR24015">
    <property type="entry name" value="OS07G0578800 PROTEIN-RELATED"/>
    <property type="match status" value="1"/>
</dbReference>
<keyword evidence="2" id="KW-1185">Reference proteome</keyword>
<dbReference type="InterPro" id="IPR046960">
    <property type="entry name" value="PPR_At4g14850-like_plant"/>
</dbReference>
<dbReference type="PANTHER" id="PTHR24015:SF548">
    <property type="entry name" value="OS08G0340900 PROTEIN"/>
    <property type="match status" value="1"/>
</dbReference>
<proteinExistence type="predicted"/>
<evidence type="ECO:0000313" key="1">
    <source>
        <dbReference type="EMBL" id="KAE8672872.1"/>
    </source>
</evidence>
<dbReference type="EMBL" id="VEPZ02001441">
    <property type="protein sequence ID" value="KAE8672872.1"/>
    <property type="molecule type" value="Genomic_DNA"/>
</dbReference>
<reference evidence="1" key="1">
    <citation type="submission" date="2019-09" db="EMBL/GenBank/DDBJ databases">
        <title>Draft genome information of white flower Hibiscus syriacus.</title>
        <authorList>
            <person name="Kim Y.-M."/>
        </authorList>
    </citation>
    <scope>NUCLEOTIDE SEQUENCE [LARGE SCALE GENOMIC DNA]</scope>
    <source>
        <strain evidence="1">YM2019G1</strain>
    </source>
</reference>
<evidence type="ECO:0008006" key="3">
    <source>
        <dbReference type="Google" id="ProtNLM"/>
    </source>
</evidence>
<comment type="caution">
    <text evidence="1">The sequence shown here is derived from an EMBL/GenBank/DDBJ whole genome shotgun (WGS) entry which is preliminary data.</text>
</comment>